<gene>
    <name evidence="10" type="ORF">G4Y79_21320</name>
</gene>
<dbReference type="Pfam" id="PF00990">
    <property type="entry name" value="GGDEF"/>
    <property type="match status" value="1"/>
</dbReference>
<evidence type="ECO:0000256" key="1">
    <source>
        <dbReference type="ARBA" id="ARBA00022553"/>
    </source>
</evidence>
<name>A0A7S8IEV0_9CHLR</name>
<keyword evidence="11" id="KW-1185">Reference proteome</keyword>
<dbReference type="GO" id="GO:0005829">
    <property type="term" value="C:cytosol"/>
    <property type="evidence" value="ECO:0007669"/>
    <property type="project" value="TreeGrafter"/>
</dbReference>
<evidence type="ECO:0000256" key="4">
    <source>
        <dbReference type="ARBA" id="ARBA00023125"/>
    </source>
</evidence>
<feature type="domain" description="GGDEF" evidence="9">
    <location>
        <begin position="154"/>
        <end position="304"/>
    </location>
</feature>
<dbReference type="Pfam" id="PF00072">
    <property type="entry name" value="Response_reg"/>
    <property type="match status" value="1"/>
</dbReference>
<keyword evidence="3" id="KW-0805">Transcription regulation</keyword>
<keyword evidence="5" id="KW-0804">Transcription</keyword>
<dbReference type="CDD" id="cd17574">
    <property type="entry name" value="REC_OmpR"/>
    <property type="match status" value="1"/>
</dbReference>
<dbReference type="SUPFAM" id="SSF55073">
    <property type="entry name" value="Nucleotide cyclase"/>
    <property type="match status" value="1"/>
</dbReference>
<keyword evidence="1 6" id="KW-0597">Phosphoprotein</keyword>
<dbReference type="PROSITE" id="PS50887">
    <property type="entry name" value="GGDEF"/>
    <property type="match status" value="1"/>
</dbReference>
<dbReference type="FunFam" id="3.40.50.2300:FF:000001">
    <property type="entry name" value="DNA-binding response regulator PhoB"/>
    <property type="match status" value="1"/>
</dbReference>
<dbReference type="PROSITE" id="PS50110">
    <property type="entry name" value="RESPONSE_REGULATORY"/>
    <property type="match status" value="1"/>
</dbReference>
<evidence type="ECO:0000256" key="7">
    <source>
        <dbReference type="SAM" id="MobiDB-lite"/>
    </source>
</evidence>
<dbReference type="InterPro" id="IPR001789">
    <property type="entry name" value="Sig_transdc_resp-reg_receiver"/>
</dbReference>
<dbReference type="InterPro" id="IPR011006">
    <property type="entry name" value="CheY-like_superfamily"/>
</dbReference>
<keyword evidence="2" id="KW-0902">Two-component regulatory system</keyword>
<dbReference type="KEGG" id="pmet:G4Y79_21320"/>
<dbReference type="GO" id="GO:0032993">
    <property type="term" value="C:protein-DNA complex"/>
    <property type="evidence" value="ECO:0007669"/>
    <property type="project" value="TreeGrafter"/>
</dbReference>
<evidence type="ECO:0000256" key="6">
    <source>
        <dbReference type="PROSITE-ProRule" id="PRU00169"/>
    </source>
</evidence>
<dbReference type="EMBL" id="CP062983">
    <property type="protein sequence ID" value="QPC82198.1"/>
    <property type="molecule type" value="Genomic_DNA"/>
</dbReference>
<keyword evidence="4" id="KW-0238">DNA-binding</keyword>
<evidence type="ECO:0000259" key="9">
    <source>
        <dbReference type="PROSITE" id="PS50887"/>
    </source>
</evidence>
<dbReference type="GO" id="GO:0000976">
    <property type="term" value="F:transcription cis-regulatory region binding"/>
    <property type="evidence" value="ECO:0007669"/>
    <property type="project" value="TreeGrafter"/>
</dbReference>
<dbReference type="PANTHER" id="PTHR48111:SF4">
    <property type="entry name" value="DNA-BINDING DUAL TRANSCRIPTIONAL REGULATOR OMPR"/>
    <property type="match status" value="1"/>
</dbReference>
<feature type="domain" description="Response regulatory" evidence="8">
    <location>
        <begin position="5"/>
        <end position="121"/>
    </location>
</feature>
<reference evidence="10 11" key="1">
    <citation type="submission" date="2020-02" db="EMBL/GenBank/DDBJ databases">
        <authorList>
            <person name="Zheng R.K."/>
            <person name="Sun C.M."/>
        </authorList>
    </citation>
    <scope>NUCLEOTIDE SEQUENCE [LARGE SCALE GENOMIC DNA]</scope>
    <source>
        <strain evidence="11">rifampicinis</strain>
    </source>
</reference>
<evidence type="ECO:0000313" key="10">
    <source>
        <dbReference type="EMBL" id="QPC82198.1"/>
    </source>
</evidence>
<feature type="compositionally biased region" description="Polar residues" evidence="7">
    <location>
        <begin position="298"/>
        <end position="311"/>
    </location>
</feature>
<dbReference type="Gene3D" id="3.30.70.270">
    <property type="match status" value="1"/>
</dbReference>
<dbReference type="Gene3D" id="6.10.250.690">
    <property type="match status" value="1"/>
</dbReference>
<organism evidence="10 11">
    <name type="scientific">Phototrophicus methaneseepsis</name>
    <dbReference type="NCBI Taxonomy" id="2710758"/>
    <lineage>
        <taxon>Bacteria</taxon>
        <taxon>Bacillati</taxon>
        <taxon>Chloroflexota</taxon>
        <taxon>Candidatus Thermofontia</taxon>
        <taxon>Phototrophicales</taxon>
        <taxon>Phototrophicaceae</taxon>
        <taxon>Phototrophicus</taxon>
    </lineage>
</organism>
<dbReference type="SUPFAM" id="SSF52172">
    <property type="entry name" value="CheY-like"/>
    <property type="match status" value="1"/>
</dbReference>
<feature type="modified residue" description="4-aspartylphosphate" evidence="6">
    <location>
        <position position="54"/>
    </location>
</feature>
<dbReference type="Gene3D" id="3.40.50.2300">
    <property type="match status" value="1"/>
</dbReference>
<dbReference type="SMART" id="SM00448">
    <property type="entry name" value="REC"/>
    <property type="match status" value="1"/>
</dbReference>
<proteinExistence type="predicted"/>
<dbReference type="RefSeq" id="WP_195170267.1">
    <property type="nucleotide sequence ID" value="NZ_CP062983.1"/>
</dbReference>
<dbReference type="Proteomes" id="UP000594468">
    <property type="component" value="Chromosome"/>
</dbReference>
<dbReference type="GO" id="GO:0006355">
    <property type="term" value="P:regulation of DNA-templated transcription"/>
    <property type="evidence" value="ECO:0007669"/>
    <property type="project" value="TreeGrafter"/>
</dbReference>
<dbReference type="GO" id="GO:0000156">
    <property type="term" value="F:phosphorelay response regulator activity"/>
    <property type="evidence" value="ECO:0007669"/>
    <property type="project" value="TreeGrafter"/>
</dbReference>
<evidence type="ECO:0000256" key="5">
    <source>
        <dbReference type="ARBA" id="ARBA00023163"/>
    </source>
</evidence>
<dbReference type="AlphaFoldDB" id="A0A7S8IEV0"/>
<protein>
    <submittedName>
        <fullName evidence="10">Response regulator</fullName>
    </submittedName>
</protein>
<feature type="region of interest" description="Disordered" evidence="7">
    <location>
        <begin position="289"/>
        <end position="311"/>
    </location>
</feature>
<accession>A0A7S8IEV0</accession>
<evidence type="ECO:0000259" key="8">
    <source>
        <dbReference type="PROSITE" id="PS50110"/>
    </source>
</evidence>
<dbReference type="InterPro" id="IPR043128">
    <property type="entry name" value="Rev_trsase/Diguanyl_cyclase"/>
</dbReference>
<sequence length="311" mass="35131">MSKGHILIVEDEIDIANMLRIYFSGQGYTMDVAHKGQDALNATRKQLPNLIVLDINLPDMSGYDVCRELRTTTRTSHIPIIFLTQKDERSDKIAGLELGADDYVTKPFDIEELKLRVQNAIAASARQKNVHPITNLPTGGLIEEYLRGLMRQTRPWAYIDVKIQQFDVFSEVYGWSAGDEVLRFMALLIGEVIDKYGTPDDYAGHPGRDNFVIITHADDVDALTENLARRFLDEIQQHYSFIDRERGYMLVSDGNGDQRVPLMSIGVGYVSTMTHHFSDIREITEMAAENRRRGGSGESSTNNSDDILTAW</sequence>
<evidence type="ECO:0000313" key="11">
    <source>
        <dbReference type="Proteomes" id="UP000594468"/>
    </source>
</evidence>
<evidence type="ECO:0000256" key="3">
    <source>
        <dbReference type="ARBA" id="ARBA00023015"/>
    </source>
</evidence>
<dbReference type="InterPro" id="IPR039420">
    <property type="entry name" value="WalR-like"/>
</dbReference>
<dbReference type="InterPro" id="IPR029787">
    <property type="entry name" value="Nucleotide_cyclase"/>
</dbReference>
<dbReference type="SMART" id="SM00267">
    <property type="entry name" value="GGDEF"/>
    <property type="match status" value="1"/>
</dbReference>
<dbReference type="PANTHER" id="PTHR48111">
    <property type="entry name" value="REGULATOR OF RPOS"/>
    <property type="match status" value="1"/>
</dbReference>
<dbReference type="InterPro" id="IPR000160">
    <property type="entry name" value="GGDEF_dom"/>
</dbReference>
<evidence type="ECO:0000256" key="2">
    <source>
        <dbReference type="ARBA" id="ARBA00023012"/>
    </source>
</evidence>